<protein>
    <submittedName>
        <fullName evidence="2">Uncharacterized protein</fullName>
    </submittedName>
</protein>
<dbReference type="HOGENOM" id="CLU_2989054_0_0_11"/>
<evidence type="ECO:0000313" key="2">
    <source>
        <dbReference type="EMBL" id="EXG80296.1"/>
    </source>
</evidence>
<proteinExistence type="predicted"/>
<dbReference type="EMBL" id="JFBT01000001">
    <property type="protein sequence ID" value="EXG80296.1"/>
    <property type="molecule type" value="Genomic_DNA"/>
</dbReference>
<accession>A0A011AE44</accession>
<dbReference type="AlphaFoldDB" id="A0A011AE44"/>
<evidence type="ECO:0000256" key="1">
    <source>
        <dbReference type="SAM" id="MobiDB-lite"/>
    </source>
</evidence>
<dbReference type="Proteomes" id="UP000021053">
    <property type="component" value="Unassembled WGS sequence"/>
</dbReference>
<reference evidence="2 3" key="1">
    <citation type="submission" date="2013-07" db="EMBL/GenBank/DDBJ databases">
        <authorList>
            <consortium name="DOE Joint Genome Institute"/>
            <person name="Eisen J."/>
            <person name="Huntemann M."/>
            <person name="Han J."/>
            <person name="Chen A."/>
            <person name="Kyrpides N."/>
            <person name="Mavromatis K."/>
            <person name="Markowitz V."/>
            <person name="Palaniappan K."/>
            <person name="Ivanova N."/>
            <person name="Schaumberg A."/>
            <person name="Pati A."/>
            <person name="Liolios K."/>
            <person name="Nordberg H.P."/>
            <person name="Cantor M.N."/>
            <person name="Hua S.X."/>
            <person name="Woyke T."/>
        </authorList>
    </citation>
    <scope>NUCLEOTIDE SEQUENCE [LARGE SCALE GENOMIC DNA]</scope>
    <source>
        <strain evidence="2 3">DSM 44712</strain>
    </source>
</reference>
<keyword evidence="3" id="KW-1185">Reference proteome</keyword>
<sequence length="57" mass="5911">MIPPLSGETGDAVGRALDLLRIRLLADAATHQQAANHPPTTPRCHTAGTSPRRGTAA</sequence>
<dbReference type="RefSeq" id="WP_157017441.1">
    <property type="nucleotide sequence ID" value="NZ_KK073874.1"/>
</dbReference>
<evidence type="ECO:0000313" key="3">
    <source>
        <dbReference type="Proteomes" id="UP000021053"/>
    </source>
</evidence>
<gene>
    <name evidence="2" type="ORF">CryarDRAFT_1365</name>
</gene>
<feature type="region of interest" description="Disordered" evidence="1">
    <location>
        <begin position="30"/>
        <end position="57"/>
    </location>
</feature>
<organism evidence="2 3">
    <name type="scientific">Cryptosporangium arvum DSM 44712</name>
    <dbReference type="NCBI Taxonomy" id="927661"/>
    <lineage>
        <taxon>Bacteria</taxon>
        <taxon>Bacillati</taxon>
        <taxon>Actinomycetota</taxon>
        <taxon>Actinomycetes</taxon>
        <taxon>Cryptosporangiales</taxon>
        <taxon>Cryptosporangiaceae</taxon>
        <taxon>Cryptosporangium</taxon>
    </lineage>
</organism>
<name>A0A011AE44_9ACTN</name>
<comment type="caution">
    <text evidence="2">The sequence shown here is derived from an EMBL/GenBank/DDBJ whole genome shotgun (WGS) entry which is preliminary data.</text>
</comment>